<gene>
    <name evidence="5" type="ORF">ACGFYS_00340</name>
</gene>
<keyword evidence="4" id="KW-1133">Transmembrane helix</keyword>
<keyword evidence="4" id="KW-0472">Membrane</keyword>
<keyword evidence="4" id="KW-0812">Transmembrane</keyword>
<dbReference type="Gene3D" id="1.25.40.10">
    <property type="entry name" value="Tetratricopeptide repeat domain"/>
    <property type="match status" value="3"/>
</dbReference>
<evidence type="ECO:0000256" key="3">
    <source>
        <dbReference type="SAM" id="MobiDB-lite"/>
    </source>
</evidence>
<dbReference type="EMBL" id="JBICZW010000001">
    <property type="protein sequence ID" value="MFG3187372.1"/>
    <property type="molecule type" value="Genomic_DNA"/>
</dbReference>
<evidence type="ECO:0000256" key="4">
    <source>
        <dbReference type="SAM" id="Phobius"/>
    </source>
</evidence>
<evidence type="ECO:0000256" key="1">
    <source>
        <dbReference type="ARBA" id="ARBA00022737"/>
    </source>
</evidence>
<dbReference type="PANTHER" id="PTHR45586">
    <property type="entry name" value="TPR REPEAT-CONTAINING PROTEIN PA4667"/>
    <property type="match status" value="1"/>
</dbReference>
<protein>
    <submittedName>
        <fullName evidence="5">Tetratricopeptide repeat protein</fullName>
    </submittedName>
</protein>
<feature type="transmembrane region" description="Helical" evidence="4">
    <location>
        <begin position="12"/>
        <end position="30"/>
    </location>
</feature>
<proteinExistence type="predicted"/>
<dbReference type="InterPro" id="IPR019734">
    <property type="entry name" value="TPR_rpt"/>
</dbReference>
<dbReference type="Proteomes" id="UP001604282">
    <property type="component" value="Unassembled WGS sequence"/>
</dbReference>
<reference evidence="5 6" key="1">
    <citation type="submission" date="2024-10" db="EMBL/GenBank/DDBJ databases">
        <title>The Natural Products Discovery Center: Release of the First 8490 Sequenced Strains for Exploring Actinobacteria Biosynthetic Diversity.</title>
        <authorList>
            <person name="Kalkreuter E."/>
            <person name="Kautsar S.A."/>
            <person name="Yang D."/>
            <person name="Bader C.D."/>
            <person name="Teijaro C.N."/>
            <person name="Fluegel L."/>
            <person name="Davis C.M."/>
            <person name="Simpson J.R."/>
            <person name="Lauterbach L."/>
            <person name="Steele A.D."/>
            <person name="Gui C."/>
            <person name="Meng S."/>
            <person name="Li G."/>
            <person name="Viehrig K."/>
            <person name="Ye F."/>
            <person name="Su P."/>
            <person name="Kiefer A.F."/>
            <person name="Nichols A."/>
            <person name="Cepeda A.J."/>
            <person name="Yan W."/>
            <person name="Fan B."/>
            <person name="Jiang Y."/>
            <person name="Adhikari A."/>
            <person name="Zheng C.-J."/>
            <person name="Schuster L."/>
            <person name="Cowan T.M."/>
            <person name="Smanski M.J."/>
            <person name="Chevrette M.G."/>
            <person name="De Carvalho L.P.S."/>
            <person name="Shen B."/>
        </authorList>
    </citation>
    <scope>NUCLEOTIDE SEQUENCE [LARGE SCALE GENOMIC DNA]</scope>
    <source>
        <strain evidence="5 6">NPDC048229</strain>
    </source>
</reference>
<keyword evidence="6" id="KW-1185">Reference proteome</keyword>
<organism evidence="5 6">
    <name type="scientific">Streptomyces omiyaensis</name>
    <dbReference type="NCBI Taxonomy" id="68247"/>
    <lineage>
        <taxon>Bacteria</taxon>
        <taxon>Bacillati</taxon>
        <taxon>Actinomycetota</taxon>
        <taxon>Actinomycetes</taxon>
        <taxon>Kitasatosporales</taxon>
        <taxon>Streptomycetaceae</taxon>
        <taxon>Streptomyces</taxon>
    </lineage>
</organism>
<dbReference type="SUPFAM" id="SSF48452">
    <property type="entry name" value="TPR-like"/>
    <property type="match status" value="2"/>
</dbReference>
<feature type="region of interest" description="Disordered" evidence="3">
    <location>
        <begin position="448"/>
        <end position="517"/>
    </location>
</feature>
<name>A0ABW7BJG5_9ACTN</name>
<evidence type="ECO:0000313" key="5">
    <source>
        <dbReference type="EMBL" id="MFG3187372.1"/>
    </source>
</evidence>
<dbReference type="Pfam" id="PF13432">
    <property type="entry name" value="TPR_16"/>
    <property type="match status" value="2"/>
</dbReference>
<evidence type="ECO:0000313" key="6">
    <source>
        <dbReference type="Proteomes" id="UP001604282"/>
    </source>
</evidence>
<feature type="compositionally biased region" description="Basic and acidic residues" evidence="3">
    <location>
        <begin position="462"/>
        <end position="478"/>
    </location>
</feature>
<feature type="compositionally biased region" description="Basic and acidic residues" evidence="3">
    <location>
        <begin position="502"/>
        <end position="517"/>
    </location>
</feature>
<dbReference type="InterPro" id="IPR011990">
    <property type="entry name" value="TPR-like_helical_dom_sf"/>
</dbReference>
<dbReference type="PANTHER" id="PTHR45586:SF1">
    <property type="entry name" value="LIPOPOLYSACCHARIDE ASSEMBLY PROTEIN B"/>
    <property type="match status" value="1"/>
</dbReference>
<dbReference type="RefSeq" id="WP_392878551.1">
    <property type="nucleotide sequence ID" value="NZ_JBICZW010000001.1"/>
</dbReference>
<comment type="caution">
    <text evidence="5">The sequence shown here is derived from an EMBL/GenBank/DDBJ whole genome shotgun (WGS) entry which is preliminary data.</text>
</comment>
<sequence>MSPMKSQNVSRVVLASGVGAVLAATALLYLPELLDGGPPRPPSPAERAASAAHAGAPAALPDLVALIGDREEWLRENPDDAPSWAVLGAAYTERGVRLGDARDLSRAGRALDRSLAELPAERGNLDAQLGLGVLAGARGDWKGAKEWGERVRKAAPRRWNTYPLLIDAYNGLGDRPAARKAMERLEELHGGAVVRGRAAQVYRDRGWREDADATALDAAALAATDAERAAAHTRLGQFAWERGEAAEALERYGTALRFVRDHGPALAGRARALAVLGRTDEAQRDWRAALARQPLPEYVLEAGELAESLGLDGDARAAYERLRSGSWASPQAEVVLGLLDADHGAPGAAVARLRAAWAEGRRSVAVADALGWALFRAGEPEKALPYARQAVEEGPRSAPFTYHLGEIERALGRTGRARRHLEEALRIHPAFSPLHAPRAAAALARLGEPDPGVVPEDALSEEDLKRLAASGAREKEEAVPEVAEEQETPKAQRTRKAQGTPEEARAPEEAEASRGTG</sequence>
<accession>A0ABW7BJG5</accession>
<dbReference type="SMART" id="SM00028">
    <property type="entry name" value="TPR"/>
    <property type="match status" value="5"/>
</dbReference>
<keyword evidence="2" id="KW-0802">TPR repeat</keyword>
<keyword evidence="1" id="KW-0677">Repeat</keyword>
<evidence type="ECO:0000256" key="2">
    <source>
        <dbReference type="ARBA" id="ARBA00022803"/>
    </source>
</evidence>
<dbReference type="InterPro" id="IPR051012">
    <property type="entry name" value="CellSynth/LPSAsmb/PSIAsmb"/>
</dbReference>